<feature type="domain" description="Methyltransferase" evidence="11">
    <location>
        <begin position="483"/>
        <end position="603"/>
    </location>
</feature>
<dbReference type="Gene3D" id="1.20.1290.10">
    <property type="entry name" value="AhpD-like"/>
    <property type="match status" value="1"/>
</dbReference>
<evidence type="ECO:0000256" key="3">
    <source>
        <dbReference type="ARBA" id="ARBA00022691"/>
    </source>
</evidence>
<keyword evidence="12" id="KW-0489">Methyltransferase</keyword>
<comment type="catalytic activity">
    <reaction evidence="8">
        <text>arsenic triglutathione + 2 [thioredoxin]-dithiol + 2 S-adenosyl-L-methionine + H2O = dimethylarsinous acid + 2 [thioredoxin]-disulfide + 3 glutathione + 2 S-adenosyl-L-homocysteine + 2 H(+)</text>
        <dbReference type="Rhea" id="RHEA:69464"/>
        <dbReference type="Rhea" id="RHEA-COMP:10698"/>
        <dbReference type="Rhea" id="RHEA-COMP:10700"/>
        <dbReference type="ChEBI" id="CHEBI:15377"/>
        <dbReference type="ChEBI" id="CHEBI:15378"/>
        <dbReference type="ChEBI" id="CHEBI:23808"/>
        <dbReference type="ChEBI" id="CHEBI:29950"/>
        <dbReference type="ChEBI" id="CHEBI:50058"/>
        <dbReference type="ChEBI" id="CHEBI:57856"/>
        <dbReference type="ChEBI" id="CHEBI:57925"/>
        <dbReference type="ChEBI" id="CHEBI:59789"/>
        <dbReference type="ChEBI" id="CHEBI:183640"/>
        <dbReference type="EC" id="2.1.1.137"/>
    </reaction>
</comment>
<dbReference type="GO" id="GO:0032259">
    <property type="term" value="P:methylation"/>
    <property type="evidence" value="ECO:0007669"/>
    <property type="project" value="UniProtKB-KW"/>
</dbReference>
<keyword evidence="1" id="KW-0474">Menaquinone biosynthesis</keyword>
<dbReference type="InterPro" id="IPR004033">
    <property type="entry name" value="UbiE/COQ5_MeTrFase"/>
</dbReference>
<dbReference type="InterPro" id="IPR029032">
    <property type="entry name" value="AhpD-like"/>
</dbReference>
<keyword evidence="3" id="KW-0949">S-adenosyl-L-methionine</keyword>
<evidence type="ECO:0000313" key="13">
    <source>
        <dbReference type="Proteomes" id="UP000769766"/>
    </source>
</evidence>
<dbReference type="PROSITE" id="PS51608">
    <property type="entry name" value="SAM_MT_UBIE"/>
    <property type="match status" value="1"/>
</dbReference>
<comment type="caution">
    <text evidence="12">The sequence shown here is derived from an EMBL/GenBank/DDBJ whole genome shotgun (WGS) entry which is preliminary data.</text>
</comment>
<evidence type="ECO:0000256" key="2">
    <source>
        <dbReference type="ARBA" id="ARBA00022679"/>
    </source>
</evidence>
<feature type="domain" description="Carboxymuconolactone decarboxylase-like" evidence="10">
    <location>
        <begin position="22"/>
        <end position="104"/>
    </location>
</feature>
<dbReference type="InterPro" id="IPR026669">
    <property type="entry name" value="Arsenite_MeTrfase-like"/>
</dbReference>
<dbReference type="Pfam" id="PF02627">
    <property type="entry name" value="CMD"/>
    <property type="match status" value="1"/>
</dbReference>
<dbReference type="InterPro" id="IPR003779">
    <property type="entry name" value="CMD-like"/>
</dbReference>
<dbReference type="PANTHER" id="PTHR43675:SF8">
    <property type="entry name" value="ARSENITE METHYLTRANSFERASE"/>
    <property type="match status" value="1"/>
</dbReference>
<dbReference type="Gene3D" id="3.40.50.150">
    <property type="entry name" value="Vaccinia Virus protein VP39"/>
    <property type="match status" value="2"/>
</dbReference>
<dbReference type="NCBIfam" id="TIGR00778">
    <property type="entry name" value="ahpD_dom"/>
    <property type="match status" value="1"/>
</dbReference>
<dbReference type="GO" id="GO:0030791">
    <property type="term" value="F:arsenite methyltransferase activity"/>
    <property type="evidence" value="ECO:0007669"/>
    <property type="project" value="UniProtKB-EC"/>
</dbReference>
<protein>
    <recommendedName>
        <fullName evidence="6">Arsenite methyltransferase</fullName>
        <ecNumber evidence="5">2.1.1.137</ecNumber>
    </recommendedName>
</protein>
<dbReference type="GO" id="GO:0051920">
    <property type="term" value="F:peroxiredoxin activity"/>
    <property type="evidence" value="ECO:0007669"/>
    <property type="project" value="InterPro"/>
</dbReference>
<evidence type="ECO:0000256" key="7">
    <source>
        <dbReference type="ARBA" id="ARBA00047941"/>
    </source>
</evidence>
<dbReference type="GO" id="GO:0009234">
    <property type="term" value="P:menaquinone biosynthetic process"/>
    <property type="evidence" value="ECO:0007669"/>
    <property type="project" value="UniProtKB-KW"/>
</dbReference>
<dbReference type="AlphaFoldDB" id="A0A932FX61"/>
<dbReference type="InterPro" id="IPR025714">
    <property type="entry name" value="Methyltranfer_dom"/>
</dbReference>
<dbReference type="PANTHER" id="PTHR43675">
    <property type="entry name" value="ARSENITE METHYLTRANSFERASE"/>
    <property type="match status" value="1"/>
</dbReference>
<dbReference type="EMBL" id="JACPRF010000306">
    <property type="protein sequence ID" value="MBI2877228.1"/>
    <property type="molecule type" value="Genomic_DNA"/>
</dbReference>
<evidence type="ECO:0000256" key="5">
    <source>
        <dbReference type="ARBA" id="ARBA00034521"/>
    </source>
</evidence>
<evidence type="ECO:0000256" key="9">
    <source>
        <dbReference type="ARBA" id="ARBA00048428"/>
    </source>
</evidence>
<evidence type="ECO:0000256" key="4">
    <source>
        <dbReference type="ARBA" id="ARBA00034487"/>
    </source>
</evidence>
<reference evidence="12" key="1">
    <citation type="submission" date="2020-07" db="EMBL/GenBank/DDBJ databases">
        <title>Huge and variable diversity of episymbiotic CPR bacteria and DPANN archaea in groundwater ecosystems.</title>
        <authorList>
            <person name="He C.Y."/>
            <person name="Keren R."/>
            <person name="Whittaker M."/>
            <person name="Farag I.F."/>
            <person name="Doudna J."/>
            <person name="Cate J.H.D."/>
            <person name="Banfield J.F."/>
        </authorList>
    </citation>
    <scope>NUCLEOTIDE SEQUENCE</scope>
    <source>
        <strain evidence="12">NC_groundwater_672_Ag_B-0.1um_62_36</strain>
    </source>
</reference>
<comment type="catalytic activity">
    <reaction evidence="9">
        <text>arsenic triglutathione + 3 [thioredoxin]-dithiol + 3 S-adenosyl-L-methionine = trimethylarsine + 3 [thioredoxin]-disulfide + 3 glutathione + 3 S-adenosyl-L-homocysteine + 3 H(+)</text>
        <dbReference type="Rhea" id="RHEA:69432"/>
        <dbReference type="Rhea" id="RHEA-COMP:10698"/>
        <dbReference type="Rhea" id="RHEA-COMP:10700"/>
        <dbReference type="ChEBI" id="CHEBI:15378"/>
        <dbReference type="ChEBI" id="CHEBI:27130"/>
        <dbReference type="ChEBI" id="CHEBI:29950"/>
        <dbReference type="ChEBI" id="CHEBI:50058"/>
        <dbReference type="ChEBI" id="CHEBI:57856"/>
        <dbReference type="ChEBI" id="CHEBI:57925"/>
        <dbReference type="ChEBI" id="CHEBI:59789"/>
        <dbReference type="ChEBI" id="CHEBI:183640"/>
        <dbReference type="EC" id="2.1.1.137"/>
    </reaction>
</comment>
<gene>
    <name evidence="12" type="primary">arsM</name>
    <name evidence="12" type="ORF">HYY20_10130</name>
</gene>
<dbReference type="InterPro" id="IPR004675">
    <property type="entry name" value="AhpD_core"/>
</dbReference>
<dbReference type="EC" id="2.1.1.137" evidence="5"/>
<evidence type="ECO:0000313" key="12">
    <source>
        <dbReference type="EMBL" id="MBI2877228.1"/>
    </source>
</evidence>
<organism evidence="12 13">
    <name type="scientific">Tectimicrobiota bacterium</name>
    <dbReference type="NCBI Taxonomy" id="2528274"/>
    <lineage>
        <taxon>Bacteria</taxon>
        <taxon>Pseudomonadati</taxon>
        <taxon>Nitrospinota/Tectimicrobiota group</taxon>
        <taxon>Candidatus Tectimicrobiota</taxon>
    </lineage>
</organism>
<feature type="domain" description="Methyltransferase" evidence="11">
    <location>
        <begin position="193"/>
        <end position="336"/>
    </location>
</feature>
<name>A0A932FX61_UNCTE</name>
<dbReference type="SUPFAM" id="SSF69118">
    <property type="entry name" value="AhpD-like"/>
    <property type="match status" value="1"/>
</dbReference>
<evidence type="ECO:0000256" key="6">
    <source>
        <dbReference type="ARBA" id="ARBA00034545"/>
    </source>
</evidence>
<dbReference type="Pfam" id="PF13847">
    <property type="entry name" value="Methyltransf_31"/>
    <property type="match status" value="2"/>
</dbReference>
<evidence type="ECO:0000256" key="1">
    <source>
        <dbReference type="ARBA" id="ARBA00022428"/>
    </source>
</evidence>
<evidence type="ECO:0000259" key="11">
    <source>
        <dbReference type="Pfam" id="PF13847"/>
    </source>
</evidence>
<keyword evidence="2" id="KW-0808">Transferase</keyword>
<dbReference type="Proteomes" id="UP000769766">
    <property type="component" value="Unassembled WGS sequence"/>
</dbReference>
<accession>A0A932FX61</accession>
<dbReference type="SUPFAM" id="SSF53335">
    <property type="entry name" value="S-adenosyl-L-methionine-dependent methyltransferases"/>
    <property type="match status" value="2"/>
</dbReference>
<comment type="catalytic activity">
    <reaction evidence="7">
        <text>arsenic triglutathione + [thioredoxin]-dithiol + S-adenosyl-L-methionine + 2 H2O = methylarsonous acid + [thioredoxin]-disulfide + 3 glutathione + S-adenosyl-L-homocysteine + H(+)</text>
        <dbReference type="Rhea" id="RHEA:69460"/>
        <dbReference type="Rhea" id="RHEA-COMP:10698"/>
        <dbReference type="Rhea" id="RHEA-COMP:10700"/>
        <dbReference type="ChEBI" id="CHEBI:15377"/>
        <dbReference type="ChEBI" id="CHEBI:15378"/>
        <dbReference type="ChEBI" id="CHEBI:17826"/>
        <dbReference type="ChEBI" id="CHEBI:29950"/>
        <dbReference type="ChEBI" id="CHEBI:50058"/>
        <dbReference type="ChEBI" id="CHEBI:57856"/>
        <dbReference type="ChEBI" id="CHEBI:57925"/>
        <dbReference type="ChEBI" id="CHEBI:59789"/>
        <dbReference type="ChEBI" id="CHEBI:183640"/>
        <dbReference type="EC" id="2.1.1.137"/>
    </reaction>
</comment>
<sequence>MDGNPTAAADLDLAARLQAIKPALLEAFHSFHQKALERGALEPKTKELIALAAAHLTGSPCCIEAHAQGAQAAGATEEEIVEAIFIASAMSAGAPLARSAQALQALKASPPTCCPAPASEPADQIRSQVREYYATRVQDEKKGSCCGPSADGALRKGLAHAIGYREEDLSALPSDAVQHAFGCGNPLAFAQVKEGEVVLDLGSGAGIDVLLASKKVGPTGKVIGLDMTPEMIEKAHRNTLEAGATNVEFRLGHLEAMPIEDQSVDWIISNCVINLSPDKERVFREAFRVLKPGGRLLISDIVTRDLSPETKQLLAFAWSCCLGGALEEEEYLGAMRRAGLTEIQILESAGAGAYLAQGILGNLGEGLSPEQRAAVESLQEGRSDQVVSLRVSAVKPTALNQVQDRLCGCSLGGGGEVPVARIREEVQKHYTRLAHMEVDPSRVGRGLAESVGYPREVLDRLPDSTVEAFSGTGCPLSLLSLREGQVVLDLASGPGLDSLLAAERVGPTGRVIGLDMTPAMLERAEVNRRKLGRENVEFRQGYVEEIPLEDGSVDVVTSNGALNLSPHKGQVLREAFRVLKPGGVLVVSDVFLARELPADVKGNIDAWAT</sequence>
<dbReference type="CDD" id="cd02440">
    <property type="entry name" value="AdoMet_MTases"/>
    <property type="match status" value="2"/>
</dbReference>
<evidence type="ECO:0000259" key="10">
    <source>
        <dbReference type="Pfam" id="PF02627"/>
    </source>
</evidence>
<dbReference type="InterPro" id="IPR029063">
    <property type="entry name" value="SAM-dependent_MTases_sf"/>
</dbReference>
<proteinExistence type="inferred from homology"/>
<evidence type="ECO:0000256" key="8">
    <source>
        <dbReference type="ARBA" id="ARBA00047943"/>
    </source>
</evidence>
<dbReference type="NCBIfam" id="NF008823">
    <property type="entry name" value="PRK11873.1"/>
    <property type="match status" value="1"/>
</dbReference>
<comment type="similarity">
    <text evidence="4">Belongs to the methyltransferase superfamily. Arsenite methyltransferase family.</text>
</comment>